<dbReference type="GO" id="GO:0004674">
    <property type="term" value="F:protein serine/threonine kinase activity"/>
    <property type="evidence" value="ECO:0007669"/>
    <property type="project" value="UniProtKB-KW"/>
</dbReference>
<proteinExistence type="predicted"/>
<dbReference type="CDD" id="cd14014">
    <property type="entry name" value="STKc_PknB_like"/>
    <property type="match status" value="1"/>
</dbReference>
<reference evidence="7 8" key="2">
    <citation type="submission" date="2018-03" db="EMBL/GenBank/DDBJ databases">
        <title>The ancient ancestry and fast evolution of plastids.</title>
        <authorList>
            <person name="Moore K.R."/>
            <person name="Magnabosco C."/>
            <person name="Momper L."/>
            <person name="Gold D.A."/>
            <person name="Bosak T."/>
            <person name="Fournier G.P."/>
        </authorList>
    </citation>
    <scope>NUCLEOTIDE SEQUENCE [LARGE SCALE GENOMIC DNA]</scope>
    <source>
        <strain evidence="7 8">CCALA 015</strain>
    </source>
</reference>
<evidence type="ECO:0000256" key="5">
    <source>
        <dbReference type="ARBA" id="ARBA00022840"/>
    </source>
</evidence>
<dbReference type="InterPro" id="IPR011009">
    <property type="entry name" value="Kinase-like_dom_sf"/>
</dbReference>
<keyword evidence="3" id="KW-0547">Nucleotide-binding</keyword>
<feature type="domain" description="Protein kinase" evidence="6">
    <location>
        <begin position="17"/>
        <end position="294"/>
    </location>
</feature>
<dbReference type="Gene3D" id="1.10.510.10">
    <property type="entry name" value="Transferase(Phosphotransferase) domain 1"/>
    <property type="match status" value="1"/>
</dbReference>
<dbReference type="Gene3D" id="3.30.200.20">
    <property type="entry name" value="Phosphorylase Kinase, domain 1"/>
    <property type="match status" value="1"/>
</dbReference>
<dbReference type="SUPFAM" id="SSF56112">
    <property type="entry name" value="Protein kinase-like (PK-like)"/>
    <property type="match status" value="1"/>
</dbReference>
<evidence type="ECO:0000313" key="7">
    <source>
        <dbReference type="EMBL" id="PSB37938.1"/>
    </source>
</evidence>
<dbReference type="InterPro" id="IPR000719">
    <property type="entry name" value="Prot_kinase_dom"/>
</dbReference>
<evidence type="ECO:0000256" key="2">
    <source>
        <dbReference type="ARBA" id="ARBA00022679"/>
    </source>
</evidence>
<evidence type="ECO:0000256" key="3">
    <source>
        <dbReference type="ARBA" id="ARBA00022741"/>
    </source>
</evidence>
<comment type="caution">
    <text evidence="7">The sequence shown here is derived from an EMBL/GenBank/DDBJ whole genome shotgun (WGS) entry which is preliminary data.</text>
</comment>
<dbReference type="PROSITE" id="PS00108">
    <property type="entry name" value="PROTEIN_KINASE_ST"/>
    <property type="match status" value="1"/>
</dbReference>
<protein>
    <recommendedName>
        <fullName evidence="1">non-specific serine/threonine protein kinase</fullName>
        <ecNumber evidence="1">2.7.11.1</ecNumber>
    </recommendedName>
</protein>
<dbReference type="PANTHER" id="PTHR43289:SF6">
    <property type="entry name" value="SERINE_THREONINE-PROTEIN KINASE NEKL-3"/>
    <property type="match status" value="1"/>
</dbReference>
<dbReference type="EMBL" id="PVWP01000004">
    <property type="protein sequence ID" value="PSB37938.1"/>
    <property type="molecule type" value="Genomic_DNA"/>
</dbReference>
<evidence type="ECO:0000256" key="1">
    <source>
        <dbReference type="ARBA" id="ARBA00012513"/>
    </source>
</evidence>
<dbReference type="PANTHER" id="PTHR43289">
    <property type="entry name" value="MITOGEN-ACTIVATED PROTEIN KINASE KINASE KINASE 20-RELATED"/>
    <property type="match status" value="1"/>
</dbReference>
<dbReference type="InterPro" id="IPR012340">
    <property type="entry name" value="NA-bd_OB-fold"/>
</dbReference>
<reference evidence="7 8" key="1">
    <citation type="submission" date="2018-02" db="EMBL/GenBank/DDBJ databases">
        <authorList>
            <person name="Moore K."/>
            <person name="Momper L."/>
        </authorList>
    </citation>
    <scope>NUCLEOTIDE SEQUENCE [LARGE SCALE GENOMIC DNA]</scope>
    <source>
        <strain evidence="7 8">CCALA 015</strain>
    </source>
</reference>
<keyword evidence="2" id="KW-0808">Transferase</keyword>
<dbReference type="EC" id="2.7.11.1" evidence="1"/>
<dbReference type="Pfam" id="PF00069">
    <property type="entry name" value="Pkinase"/>
    <property type="match status" value="1"/>
</dbReference>
<evidence type="ECO:0000259" key="6">
    <source>
        <dbReference type="PROSITE" id="PS50011"/>
    </source>
</evidence>
<dbReference type="PROSITE" id="PS50011">
    <property type="entry name" value="PROTEIN_KINASE_DOM"/>
    <property type="match status" value="1"/>
</dbReference>
<dbReference type="InterPro" id="IPR008271">
    <property type="entry name" value="Ser/Thr_kinase_AS"/>
</dbReference>
<keyword evidence="5" id="KW-0067">ATP-binding</keyword>
<sequence length="359" mass="38815">MNDHRIHRDGDEVAGRYRVLSFAGEGGMQEVYLAADLHLQKEVALKVPKNRSAQKRFQRSAIVSAKVNHPNVAKTLDYIEYNGSQYLVEEYVAGSDIKQGLLERLVAVDPALVAKVIHHTAKGLDASHRAGVIHRDLKPSNVMFTGGLGIREVKITDFGIAKMAGEEIADAVEGGEASISASKTVVGALPYMAPEMISDPRDADRSSDVWAVGAMTYELLVGEPPFGVGLTAVPKILEAEPPAPPAGFSRMMQFKPLADEVYQVLLACLSKDPTARPTAGQLADRCEAICYSIIERLEGTCSFVQAGKTFGKIRSDGGGEVFFHRHSVYGPMPSEGDRVGFSCFPGFPNPRAHPVVILK</sequence>
<dbReference type="Gene3D" id="2.40.50.140">
    <property type="entry name" value="Nucleic acid-binding proteins"/>
    <property type="match status" value="1"/>
</dbReference>
<dbReference type="SMART" id="SM00220">
    <property type="entry name" value="S_TKc"/>
    <property type="match status" value="1"/>
</dbReference>
<keyword evidence="7" id="KW-0723">Serine/threonine-protein kinase</keyword>
<evidence type="ECO:0000313" key="8">
    <source>
        <dbReference type="Proteomes" id="UP000238218"/>
    </source>
</evidence>
<dbReference type="SUPFAM" id="SSF50249">
    <property type="entry name" value="Nucleic acid-binding proteins"/>
    <property type="match status" value="1"/>
</dbReference>
<dbReference type="Proteomes" id="UP000238218">
    <property type="component" value="Unassembled WGS sequence"/>
</dbReference>
<evidence type="ECO:0000256" key="4">
    <source>
        <dbReference type="ARBA" id="ARBA00022777"/>
    </source>
</evidence>
<organism evidence="7 8">
    <name type="scientific">Aphanothece cf. minutissima CCALA 015</name>
    <dbReference type="NCBI Taxonomy" id="2107695"/>
    <lineage>
        <taxon>Bacteria</taxon>
        <taxon>Bacillati</taxon>
        <taxon>Cyanobacteriota</taxon>
        <taxon>Cyanophyceae</taxon>
        <taxon>Oscillatoriophycideae</taxon>
        <taxon>Chroococcales</taxon>
        <taxon>Aphanothecaceae</taxon>
        <taxon>Aphanothece</taxon>
    </lineage>
</organism>
<keyword evidence="8" id="KW-1185">Reference proteome</keyword>
<gene>
    <name evidence="7" type="ORF">C7B81_07515</name>
</gene>
<keyword evidence="4 7" id="KW-0418">Kinase</keyword>
<name>A0ABX5F8D4_9CHRO</name>
<dbReference type="RefSeq" id="WP_106220651.1">
    <property type="nucleotide sequence ID" value="NZ_PVWP01000004.1"/>
</dbReference>
<accession>A0ABX5F8D4</accession>